<feature type="binding site" evidence="3">
    <location>
        <position position="155"/>
    </location>
    <ligand>
        <name>Mg(2+)</name>
        <dbReference type="ChEBI" id="CHEBI:18420"/>
    </ligand>
</feature>
<dbReference type="AlphaFoldDB" id="A0A410X1L8"/>
<evidence type="ECO:0000259" key="6">
    <source>
        <dbReference type="Pfam" id="PF07833"/>
    </source>
</evidence>
<dbReference type="GeneID" id="95377797"/>
<sequence length="543" mass="58233">MAKKMLGMLLTSVLVCGSLGAGTGHAQSGRALPAEKKEVKNVILFITDGMSLSDVNLTRWVQGGKPLEMDAYFKGLVRTYASDSLTTDSAAGASAYATGHKVKSETVSISPDKVTMPFIDKPSEQEAANPLPTLLEAARLKGKGTGLVFTCELTDATPAVFASHAESRDNAHSIAEQMVYSGVDLVLGGGSGYLVPGDKEINRKDGEDLTKVLKANGYEYATSRIDLLSSQTNKIWGLFNEGALDADLDLDPQKQPTLAEMTTIAANKLSSNQNGFFLMVEASQIDWFGHDNDPVGIVTETQAFDRALKAAIDFAKKDGNTAVISVSDHATGGLNMTNYDTMKDLQPIFTKAKHTSYGLEGRINESNYKKMLEEEYGLSDLTKEEEEAVKKGLKDNLSPVIGGILGERAGVSFSTGDHTSEEVGLFAYHPNDFLPTDYAGRGVVENTDVGKYLQLILGLDLPALENKLFLPASDLEAKGAKVTVDKSDKENPVVVVTKGTKTIKLPVDKNIALTDGKTIKLSTPTLLIKNKVWVSSDAAALIQ</sequence>
<feature type="binding site" evidence="3">
    <location>
        <position position="418"/>
    </location>
    <ligand>
        <name>Zn(2+)</name>
        <dbReference type="ChEBI" id="CHEBI:29105"/>
        <label>2</label>
    </ligand>
</feature>
<dbReference type="KEGG" id="pchi:PC41400_23675"/>
<feature type="binding site" evidence="3">
    <location>
        <position position="286"/>
    </location>
    <ligand>
        <name>Zn(2+)</name>
        <dbReference type="ChEBI" id="CHEBI:29105"/>
        <label>2</label>
    </ligand>
</feature>
<dbReference type="PRINTS" id="PR00113">
    <property type="entry name" value="ALKPHPHTASE"/>
</dbReference>
<dbReference type="PANTHER" id="PTHR11596:SF5">
    <property type="entry name" value="ALKALINE PHOSPHATASE"/>
    <property type="match status" value="1"/>
</dbReference>
<dbReference type="EC" id="3.1.3.1" evidence="7"/>
<dbReference type="InterPro" id="IPR001952">
    <property type="entry name" value="Alkaline_phosphatase"/>
</dbReference>
<evidence type="ECO:0000256" key="5">
    <source>
        <dbReference type="SAM" id="SignalP"/>
    </source>
</evidence>
<proteinExistence type="inferred from homology"/>
<feature type="domain" description="Copper amine oxidase-like N-terminal" evidence="6">
    <location>
        <begin position="465"/>
        <end position="537"/>
    </location>
</feature>
<dbReference type="SMART" id="SM00098">
    <property type="entry name" value="alkPPc"/>
    <property type="match status" value="1"/>
</dbReference>
<feature type="binding site" evidence="3">
    <location>
        <position position="290"/>
    </location>
    <ligand>
        <name>Zn(2+)</name>
        <dbReference type="ChEBI" id="CHEBI:29105"/>
        <label>2</label>
    </ligand>
</feature>
<evidence type="ECO:0000256" key="3">
    <source>
        <dbReference type="PIRSR" id="PIRSR601952-2"/>
    </source>
</evidence>
<feature type="binding site" evidence="3">
    <location>
        <position position="48"/>
    </location>
    <ligand>
        <name>Mg(2+)</name>
        <dbReference type="ChEBI" id="CHEBI:18420"/>
    </ligand>
</feature>
<comment type="cofactor">
    <cofactor evidence="3">
        <name>Zn(2+)</name>
        <dbReference type="ChEBI" id="CHEBI:29105"/>
    </cofactor>
    <text evidence="3">Binds 2 Zn(2+) ions.</text>
</comment>
<evidence type="ECO:0000313" key="8">
    <source>
        <dbReference type="EMBL" id="QAV20512.1"/>
    </source>
</evidence>
<feature type="binding site" evidence="3">
    <location>
        <position position="281"/>
    </location>
    <ligand>
        <name>Mg(2+)</name>
        <dbReference type="ChEBI" id="CHEBI:18420"/>
    </ligand>
</feature>
<dbReference type="Pfam" id="PF07833">
    <property type="entry name" value="Cu_amine_oxidN1"/>
    <property type="match status" value="1"/>
</dbReference>
<dbReference type="OrthoDB" id="9794455at2"/>
<dbReference type="EMBL" id="CP026520">
    <property type="protein sequence ID" value="QAV20512.1"/>
    <property type="molecule type" value="Genomic_DNA"/>
</dbReference>
<evidence type="ECO:0000256" key="1">
    <source>
        <dbReference type="ARBA" id="ARBA00022553"/>
    </source>
</evidence>
<dbReference type="Proteomes" id="UP000288943">
    <property type="component" value="Chromosome"/>
</dbReference>
<dbReference type="SUPFAM" id="SSF55383">
    <property type="entry name" value="Copper amine oxidase, domain N"/>
    <property type="match status" value="1"/>
</dbReference>
<dbReference type="PANTHER" id="PTHR11596">
    <property type="entry name" value="ALKALINE PHOSPHATASE"/>
    <property type="match status" value="1"/>
</dbReference>
<comment type="cofactor">
    <cofactor evidence="3">
        <name>Mg(2+)</name>
        <dbReference type="ChEBI" id="CHEBI:18420"/>
    </cofactor>
    <text evidence="3">Binds 1 Mg(2+) ion.</text>
</comment>
<feature type="binding site" evidence="3">
    <location>
        <position position="48"/>
    </location>
    <ligand>
        <name>Zn(2+)</name>
        <dbReference type="ChEBI" id="CHEBI:29105"/>
        <label>2</label>
    </ligand>
</feature>
<keyword evidence="5" id="KW-0732">Signal</keyword>
<reference evidence="8 9" key="1">
    <citation type="submission" date="2018-01" db="EMBL/GenBank/DDBJ databases">
        <title>The whole genome sequencing and assembly of Paenibacillus chitinolyticus KCCM 41400 strain.</title>
        <authorList>
            <person name="Kim J.-Y."/>
            <person name="Park M.-K."/>
            <person name="Lee Y.-J."/>
            <person name="Yi H."/>
            <person name="Bahn Y.-S."/>
            <person name="Kim J.F."/>
            <person name="Lee D.-W."/>
        </authorList>
    </citation>
    <scope>NUCLEOTIDE SEQUENCE [LARGE SCALE GENOMIC DNA]</scope>
    <source>
        <strain evidence="8 9">KCCM 41400</strain>
    </source>
</reference>
<feature type="chain" id="PRO_5019393139" evidence="5">
    <location>
        <begin position="27"/>
        <end position="543"/>
    </location>
</feature>
<keyword evidence="7" id="KW-0378">Hydrolase</keyword>
<keyword evidence="10" id="KW-1185">Reference proteome</keyword>
<dbReference type="Pfam" id="PF00245">
    <property type="entry name" value="Alk_phosphatase"/>
    <property type="match status" value="1"/>
</dbReference>
<dbReference type="GO" id="GO:0004035">
    <property type="term" value="F:alkaline phosphatase activity"/>
    <property type="evidence" value="ECO:0007669"/>
    <property type="project" value="UniProtKB-EC"/>
</dbReference>
<protein>
    <submittedName>
        <fullName evidence="8">Alkaline phosphatase</fullName>
        <ecNumber evidence="7">3.1.3.1</ecNumber>
    </submittedName>
</protein>
<name>A0A410X1L8_9BACL</name>
<keyword evidence="3" id="KW-0862">Zinc</keyword>
<keyword evidence="3" id="KW-0460">Magnesium</keyword>
<dbReference type="InterPro" id="IPR012854">
    <property type="entry name" value="Cu_amine_oxidase-like_N"/>
</dbReference>
<dbReference type="RefSeq" id="WP_042230235.1">
    <property type="nucleotide sequence ID" value="NZ_CP026520.1"/>
</dbReference>
<organism evidence="8 9">
    <name type="scientific">Paenibacillus chitinolyticus</name>
    <dbReference type="NCBI Taxonomy" id="79263"/>
    <lineage>
        <taxon>Bacteria</taxon>
        <taxon>Bacillati</taxon>
        <taxon>Bacillota</taxon>
        <taxon>Bacilli</taxon>
        <taxon>Bacillales</taxon>
        <taxon>Paenibacillaceae</taxon>
        <taxon>Paenibacillus</taxon>
    </lineage>
</organism>
<evidence type="ECO:0000313" key="7">
    <source>
        <dbReference type="EMBL" id="MCY9594799.1"/>
    </source>
</evidence>
<keyword evidence="1" id="KW-0597">Phosphoprotein</keyword>
<dbReference type="CDD" id="cd16012">
    <property type="entry name" value="ALP"/>
    <property type="match status" value="1"/>
</dbReference>
<keyword evidence="3" id="KW-0479">Metal-binding</keyword>
<dbReference type="SUPFAM" id="SSF53649">
    <property type="entry name" value="Alkaline phosphatase-like"/>
    <property type="match status" value="1"/>
</dbReference>
<dbReference type="Gene3D" id="3.40.720.10">
    <property type="entry name" value="Alkaline Phosphatase, subunit A"/>
    <property type="match status" value="1"/>
</dbReference>
<reference evidence="7 10" key="2">
    <citation type="submission" date="2022-05" db="EMBL/GenBank/DDBJ databases">
        <title>Genome Sequencing of Bee-Associated Microbes.</title>
        <authorList>
            <person name="Dunlap C."/>
        </authorList>
    </citation>
    <scope>NUCLEOTIDE SEQUENCE [LARGE SCALE GENOMIC DNA]</scope>
    <source>
        <strain evidence="7 10">NRRL B-23120</strain>
    </source>
</reference>
<dbReference type="Gene3D" id="1.10.60.40">
    <property type="match status" value="1"/>
</dbReference>
<comment type="similarity">
    <text evidence="4">Belongs to the alkaline phosphatase family.</text>
</comment>
<evidence type="ECO:0000256" key="2">
    <source>
        <dbReference type="PIRSR" id="PIRSR601952-1"/>
    </source>
</evidence>
<dbReference type="GO" id="GO:0046872">
    <property type="term" value="F:metal ion binding"/>
    <property type="evidence" value="ECO:0007669"/>
    <property type="project" value="UniProtKB-KW"/>
</dbReference>
<evidence type="ECO:0000313" key="9">
    <source>
        <dbReference type="Proteomes" id="UP000288943"/>
    </source>
</evidence>
<accession>A0A410X1L8</accession>
<dbReference type="Gene3D" id="3.30.457.10">
    <property type="entry name" value="Copper amine oxidase-like, N-terminal domain"/>
    <property type="match status" value="1"/>
</dbReference>
<evidence type="ECO:0000256" key="4">
    <source>
        <dbReference type="RuleBase" id="RU003946"/>
    </source>
</evidence>
<dbReference type="Proteomes" id="UP001527202">
    <property type="component" value="Unassembled WGS sequence"/>
</dbReference>
<dbReference type="InterPro" id="IPR017850">
    <property type="entry name" value="Alkaline_phosphatase_core_sf"/>
</dbReference>
<feature type="binding site" evidence="3">
    <location>
        <position position="157"/>
    </location>
    <ligand>
        <name>Mg(2+)</name>
        <dbReference type="ChEBI" id="CHEBI:18420"/>
    </ligand>
</feature>
<feature type="binding site" evidence="3">
    <location>
        <position position="329"/>
    </location>
    <ligand>
        <name>Zn(2+)</name>
        <dbReference type="ChEBI" id="CHEBI:29105"/>
        <label>2</label>
    </ligand>
</feature>
<evidence type="ECO:0000313" key="10">
    <source>
        <dbReference type="Proteomes" id="UP001527202"/>
    </source>
</evidence>
<dbReference type="InterPro" id="IPR036582">
    <property type="entry name" value="Mao_N_sf"/>
</dbReference>
<feature type="binding site" evidence="3">
    <location>
        <position position="328"/>
    </location>
    <ligand>
        <name>Zn(2+)</name>
        <dbReference type="ChEBI" id="CHEBI:29105"/>
        <label>2</label>
    </ligand>
</feature>
<dbReference type="EMBL" id="JAMDMJ010000003">
    <property type="protein sequence ID" value="MCY9594799.1"/>
    <property type="molecule type" value="Genomic_DNA"/>
</dbReference>
<feature type="active site" description="Phosphoserine intermediate" evidence="2">
    <location>
        <position position="89"/>
    </location>
</feature>
<gene>
    <name evidence="7" type="ORF">M5X16_03300</name>
    <name evidence="8" type="ORF">PC41400_23675</name>
</gene>
<feature type="signal peptide" evidence="5">
    <location>
        <begin position="1"/>
        <end position="26"/>
    </location>
</feature>